<reference evidence="1 2" key="1">
    <citation type="submission" date="2018-08" db="EMBL/GenBank/DDBJ databases">
        <title>Bacillus chawlae sp. nov., Bacillus glennii sp. nov., and Bacillus saganii sp. nov. Isolated from the Vehicle Assembly Building at Kennedy Space Center where the Viking Spacecraft were Assembled.</title>
        <authorList>
            <person name="Seuylemezian A."/>
            <person name="Vaishampayan P."/>
        </authorList>
    </citation>
    <scope>NUCLEOTIDE SEQUENCE [LARGE SCALE GENOMIC DNA]</scope>
    <source>
        <strain evidence="1 2">V47-23a</strain>
    </source>
</reference>
<accession>A0A372LRB1</accession>
<organism evidence="1 2">
    <name type="scientific">Peribacillus saganii</name>
    <dbReference type="NCBI Taxonomy" id="2303992"/>
    <lineage>
        <taxon>Bacteria</taxon>
        <taxon>Bacillati</taxon>
        <taxon>Bacillota</taxon>
        <taxon>Bacilli</taxon>
        <taxon>Bacillales</taxon>
        <taxon>Bacillaceae</taxon>
        <taxon>Peribacillus</taxon>
    </lineage>
</organism>
<dbReference type="EMBL" id="QVTE01000016">
    <property type="protein sequence ID" value="RFU70360.1"/>
    <property type="molecule type" value="Genomic_DNA"/>
</dbReference>
<evidence type="ECO:0000313" key="2">
    <source>
        <dbReference type="Proteomes" id="UP000264541"/>
    </source>
</evidence>
<dbReference type="RefSeq" id="WP_117325943.1">
    <property type="nucleotide sequence ID" value="NZ_QVTE01000016.1"/>
</dbReference>
<dbReference type="OrthoDB" id="2937222at2"/>
<dbReference type="AlphaFoldDB" id="A0A372LRB1"/>
<evidence type="ECO:0000313" key="1">
    <source>
        <dbReference type="EMBL" id="RFU70360.1"/>
    </source>
</evidence>
<name>A0A372LRB1_9BACI</name>
<sequence length="91" mass="11235">MYKVQFVNAYTQDILREEEYKEIMLILEMVSSFEQNKDKNEKLNNPSYIFDHQRRTWEAFYLSHVVVEEEKCRIYKLFFKVKMSEIQAIIR</sequence>
<gene>
    <name evidence="1" type="ORF">D0469_07095</name>
</gene>
<protein>
    <submittedName>
        <fullName evidence="1">Uncharacterized protein</fullName>
    </submittedName>
</protein>
<proteinExistence type="predicted"/>
<keyword evidence="2" id="KW-1185">Reference proteome</keyword>
<dbReference type="Proteomes" id="UP000264541">
    <property type="component" value="Unassembled WGS sequence"/>
</dbReference>
<comment type="caution">
    <text evidence="1">The sequence shown here is derived from an EMBL/GenBank/DDBJ whole genome shotgun (WGS) entry which is preliminary data.</text>
</comment>